<sequence length="472" mass="53412">METFLKQLLSEFNISQSKSSESAIAKLSHNAKINELAKSITAARKQALNIFQMYNDMEEFKESQLILPNAISKKYYEYQFNLSQFPHISIKEIKHLDKVGLAFDTTLAKIYGTPSAAGSMDLQISFAGTQAENQTEDIKIVTLIVSADPKDLWLNKPSNKNDLYPKEDNDKYAGTFLNKHIVVASQRGRSHAHEGSFRDDHFCVKKLPLDWEIIAVADGAGSAKFSRQGSRIATESLTNSFADELLLKELNDRCIAFFTSGSGTKPESNEQPNTIVEDQQIKNKSSIINILYKSVRGLHAELTRFAQQEEIQLKDLNTTLIFSLAKKFDFGYVILTFGVGDCPINIITENPDDIKLLNMLDIGDFGGGTRFVTMPEIFSNPNMASRFAINKFDQFSKLILMTDGIYDPKFVTENKLEDKEAWRIFMKDLNGQNEDNLKVDFLNNEGIEDQLLSWLNFWSKGNHDDRTLAIIY</sequence>
<dbReference type="Pfam" id="PF13672">
    <property type="entry name" value="PP2C_2"/>
    <property type="match status" value="1"/>
</dbReference>
<gene>
    <name evidence="2" type="ORF">SAMN05421788_10620</name>
</gene>
<dbReference type="SUPFAM" id="SSF81606">
    <property type="entry name" value="PP2C-like"/>
    <property type="match status" value="1"/>
</dbReference>
<dbReference type="Proteomes" id="UP000186917">
    <property type="component" value="Unassembled WGS sequence"/>
</dbReference>
<dbReference type="AlphaFoldDB" id="A0A173MEM0"/>
<dbReference type="KEGG" id="fln:FLA_1959"/>
<dbReference type="STRING" id="477680.SAMN05421788_10620"/>
<evidence type="ECO:0000313" key="3">
    <source>
        <dbReference type="Proteomes" id="UP000186917"/>
    </source>
</evidence>
<evidence type="ECO:0000259" key="1">
    <source>
        <dbReference type="Pfam" id="PF13672"/>
    </source>
</evidence>
<dbReference type="InterPro" id="IPR036457">
    <property type="entry name" value="PPM-type-like_dom_sf"/>
</dbReference>
<protein>
    <submittedName>
        <fullName evidence="2">Protein phosphatase 2C</fullName>
    </submittedName>
</protein>
<proteinExistence type="predicted"/>
<keyword evidence="3" id="KW-1185">Reference proteome</keyword>
<dbReference type="OrthoDB" id="963478at2"/>
<feature type="domain" description="PPM-type phosphatase" evidence="1">
    <location>
        <begin position="187"/>
        <end position="431"/>
    </location>
</feature>
<dbReference type="RefSeq" id="WP_076380584.1">
    <property type="nucleotide sequence ID" value="NZ_AP017422.1"/>
</dbReference>
<accession>A0A173MEM0</accession>
<evidence type="ECO:0000313" key="2">
    <source>
        <dbReference type="EMBL" id="SIT23860.1"/>
    </source>
</evidence>
<dbReference type="Gene3D" id="3.60.40.10">
    <property type="entry name" value="PPM-type phosphatase domain"/>
    <property type="match status" value="1"/>
</dbReference>
<reference evidence="3" key="1">
    <citation type="submission" date="2017-01" db="EMBL/GenBank/DDBJ databases">
        <authorList>
            <person name="Varghese N."/>
            <person name="Submissions S."/>
        </authorList>
    </citation>
    <scope>NUCLEOTIDE SEQUENCE [LARGE SCALE GENOMIC DNA]</scope>
    <source>
        <strain evidence="3">DSM 21054</strain>
    </source>
</reference>
<dbReference type="InterPro" id="IPR001932">
    <property type="entry name" value="PPM-type_phosphatase-like_dom"/>
</dbReference>
<name>A0A173MEM0_9BACT</name>
<organism evidence="2 3">
    <name type="scientific">Filimonas lacunae</name>
    <dbReference type="NCBI Taxonomy" id="477680"/>
    <lineage>
        <taxon>Bacteria</taxon>
        <taxon>Pseudomonadati</taxon>
        <taxon>Bacteroidota</taxon>
        <taxon>Chitinophagia</taxon>
        <taxon>Chitinophagales</taxon>
        <taxon>Chitinophagaceae</taxon>
        <taxon>Filimonas</taxon>
    </lineage>
</organism>
<dbReference type="EMBL" id="FTOR01000006">
    <property type="protein sequence ID" value="SIT23860.1"/>
    <property type="molecule type" value="Genomic_DNA"/>
</dbReference>